<comment type="subcellular location">
    <subcellularLocation>
        <location evidence="1">Cell membrane</location>
        <topology evidence="1">Multi-pass membrane protein</topology>
    </subcellularLocation>
</comment>
<evidence type="ECO:0000256" key="1">
    <source>
        <dbReference type="ARBA" id="ARBA00004651"/>
    </source>
</evidence>
<feature type="compositionally biased region" description="Low complexity" evidence="7">
    <location>
        <begin position="435"/>
        <end position="461"/>
    </location>
</feature>
<proteinExistence type="inferred from homology"/>
<feature type="domain" description="DUF3533" evidence="9">
    <location>
        <begin position="30"/>
        <end position="397"/>
    </location>
</feature>
<evidence type="ECO:0000256" key="2">
    <source>
        <dbReference type="ARBA" id="ARBA00007783"/>
    </source>
</evidence>
<evidence type="ECO:0000256" key="4">
    <source>
        <dbReference type="ARBA" id="ARBA00022692"/>
    </source>
</evidence>
<feature type="region of interest" description="Disordered" evidence="7">
    <location>
        <begin position="429"/>
        <end position="471"/>
    </location>
</feature>
<sequence>MSDQELLRQTTPYPLPHPLRTVRFWLAPVVVTLAVLAGLSWLFFGSSLNPKKNFHNFPIAIVNEDTGSAKAGAKITDALKTKLEEGHKFDIRLLTPEEANHQFDTGKIYGALVIPPDFSDKLLGLLQTVSKPGEVTKPVITIETNPRASAMGAGIAESVLKKAMVDYNTKAGKKLTDAAAASGGEQLSAGAAWVLANPLDVRVEPRNELPDGTGLGLSSYFYTLMLLIGGVTGALVVSMLVEAMLGYSPAEFGPMYRLADRVRVSWFRTLLLKWMLVAVVSLFSSAVYLWVAKAFGMPVPHPWALWLFGVFIMLTVGVASTSFITALGTLGILTALFIFNFLGLPSTGATIPLEAEPKIFSWLANFEPMRQVFIGTRALLYFDGRLDAGLGRSLTVATIGLAIGLVFGAVLTWIYDRKGIHRIAAVPTPAPAATPAPESSSAEPAMAHTTSAGSAEAAPESSEGHGKHEAT</sequence>
<keyword evidence="4 8" id="KW-0812">Transmembrane</keyword>
<comment type="similarity">
    <text evidence="2">Belongs to the ABC-2 integral membrane protein family.</text>
</comment>
<keyword evidence="6 8" id="KW-0472">Membrane</keyword>
<evidence type="ECO:0000256" key="8">
    <source>
        <dbReference type="SAM" id="Phobius"/>
    </source>
</evidence>
<dbReference type="PANTHER" id="PTHR43077">
    <property type="entry name" value="TRANSPORT PERMEASE YVFS-RELATED"/>
    <property type="match status" value="1"/>
</dbReference>
<evidence type="ECO:0000256" key="7">
    <source>
        <dbReference type="SAM" id="MobiDB-lite"/>
    </source>
</evidence>
<gene>
    <name evidence="10" type="ORF">LAUMK13_01997</name>
</gene>
<dbReference type="Pfam" id="PF12051">
    <property type="entry name" value="DUF3533"/>
    <property type="match status" value="1"/>
</dbReference>
<dbReference type="Gene3D" id="3.40.1710.10">
    <property type="entry name" value="abc type-2 transporter like domain"/>
    <property type="match status" value="1"/>
</dbReference>
<organism evidence="10 11">
    <name type="scientific">Mycobacterium innocens</name>
    <dbReference type="NCBI Taxonomy" id="2341083"/>
    <lineage>
        <taxon>Bacteria</taxon>
        <taxon>Bacillati</taxon>
        <taxon>Actinomycetota</taxon>
        <taxon>Actinomycetes</taxon>
        <taxon>Mycobacteriales</taxon>
        <taxon>Mycobacteriaceae</taxon>
        <taxon>Mycobacterium</taxon>
    </lineage>
</organism>
<keyword evidence="11" id="KW-1185">Reference proteome</keyword>
<dbReference type="GO" id="GO:0005886">
    <property type="term" value="C:plasma membrane"/>
    <property type="evidence" value="ECO:0007669"/>
    <property type="project" value="UniProtKB-SubCell"/>
</dbReference>
<dbReference type="EMBL" id="UPHQ01000087">
    <property type="protein sequence ID" value="VBA38163.1"/>
    <property type="molecule type" value="Genomic_DNA"/>
</dbReference>
<protein>
    <recommendedName>
        <fullName evidence="9">DUF3533 domain-containing protein</fullName>
    </recommendedName>
</protein>
<feature type="transmembrane region" description="Helical" evidence="8">
    <location>
        <begin position="270"/>
        <end position="291"/>
    </location>
</feature>
<dbReference type="OrthoDB" id="4571363at2"/>
<keyword evidence="3" id="KW-1003">Cell membrane</keyword>
<dbReference type="InterPro" id="IPR051328">
    <property type="entry name" value="T7SS_ABC-Transporter"/>
</dbReference>
<evidence type="ECO:0000256" key="5">
    <source>
        <dbReference type="ARBA" id="ARBA00022989"/>
    </source>
</evidence>
<feature type="transmembrane region" description="Helical" evidence="8">
    <location>
        <begin position="394"/>
        <end position="415"/>
    </location>
</feature>
<feature type="transmembrane region" description="Helical" evidence="8">
    <location>
        <begin position="224"/>
        <end position="250"/>
    </location>
</feature>
<evidence type="ECO:0000313" key="10">
    <source>
        <dbReference type="EMBL" id="VBA38163.1"/>
    </source>
</evidence>
<dbReference type="InterPro" id="IPR022703">
    <property type="entry name" value="DUF3533"/>
</dbReference>
<feature type="transmembrane region" description="Helical" evidence="8">
    <location>
        <begin position="303"/>
        <end position="324"/>
    </location>
</feature>
<keyword evidence="5 8" id="KW-1133">Transmembrane helix</keyword>
<evidence type="ECO:0000256" key="3">
    <source>
        <dbReference type="ARBA" id="ARBA00022475"/>
    </source>
</evidence>
<reference evidence="10 11" key="1">
    <citation type="submission" date="2018-09" db="EMBL/GenBank/DDBJ databases">
        <authorList>
            <person name="Tagini F."/>
        </authorList>
    </citation>
    <scope>NUCLEOTIDE SEQUENCE [LARGE SCALE GENOMIC DNA]</scope>
    <source>
        <strain evidence="10 11">MK13</strain>
    </source>
</reference>
<feature type="transmembrane region" description="Helical" evidence="8">
    <location>
        <begin position="24"/>
        <end position="44"/>
    </location>
</feature>
<evidence type="ECO:0000256" key="6">
    <source>
        <dbReference type="ARBA" id="ARBA00023136"/>
    </source>
</evidence>
<evidence type="ECO:0000313" key="11">
    <source>
        <dbReference type="Proteomes" id="UP000267289"/>
    </source>
</evidence>
<accession>A0A498Q0T5</accession>
<dbReference type="PANTHER" id="PTHR43077:SF8">
    <property type="entry name" value="DOXORUBICIN RESISTANCE ABC TRANSPORTER PERMEASE PROTEIN DRRB"/>
    <property type="match status" value="1"/>
</dbReference>
<dbReference type="Proteomes" id="UP000267289">
    <property type="component" value="Unassembled WGS sequence"/>
</dbReference>
<evidence type="ECO:0000259" key="9">
    <source>
        <dbReference type="Pfam" id="PF12051"/>
    </source>
</evidence>
<feature type="transmembrane region" description="Helical" evidence="8">
    <location>
        <begin position="330"/>
        <end position="351"/>
    </location>
</feature>
<feature type="compositionally biased region" description="Basic and acidic residues" evidence="7">
    <location>
        <begin position="462"/>
        <end position="471"/>
    </location>
</feature>
<name>A0A498Q0T5_9MYCO</name>
<dbReference type="AlphaFoldDB" id="A0A498Q0T5"/>